<dbReference type="GO" id="GO:0003677">
    <property type="term" value="F:DNA binding"/>
    <property type="evidence" value="ECO:0007669"/>
    <property type="project" value="UniProtKB-UniRule"/>
</dbReference>
<dbReference type="GO" id="GO:0007062">
    <property type="term" value="P:sister chromatid cohesion"/>
    <property type="evidence" value="ECO:0007669"/>
    <property type="project" value="InterPro"/>
</dbReference>
<dbReference type="PANTHER" id="PTHR43977">
    <property type="entry name" value="STRUCTURAL MAINTENANCE OF CHROMOSOMES PROTEIN 3"/>
    <property type="match status" value="1"/>
</dbReference>
<keyword evidence="4 6" id="KW-0175">Coiled coil</keyword>
<keyword evidence="2 6" id="KW-0547">Nucleotide-binding</keyword>
<dbReference type="GO" id="GO:0005737">
    <property type="term" value="C:cytoplasm"/>
    <property type="evidence" value="ECO:0007669"/>
    <property type="project" value="UniProtKB-SubCell"/>
</dbReference>
<dbReference type="GO" id="GO:0005524">
    <property type="term" value="F:ATP binding"/>
    <property type="evidence" value="ECO:0007669"/>
    <property type="project" value="UniProtKB-UniRule"/>
</dbReference>
<dbReference type="GO" id="GO:0030261">
    <property type="term" value="P:chromosome condensation"/>
    <property type="evidence" value="ECO:0007669"/>
    <property type="project" value="InterPro"/>
</dbReference>
<evidence type="ECO:0000256" key="4">
    <source>
        <dbReference type="ARBA" id="ARBA00023054"/>
    </source>
</evidence>
<feature type="coiled-coil region" evidence="6">
    <location>
        <begin position="1018"/>
        <end position="1066"/>
    </location>
</feature>
<evidence type="ECO:0000256" key="5">
    <source>
        <dbReference type="ARBA" id="ARBA00023125"/>
    </source>
</evidence>
<organism evidence="9 10">
    <name type="scientific">Candidatus Nitrospira neomarina</name>
    <dbReference type="NCBI Taxonomy" id="3020899"/>
    <lineage>
        <taxon>Bacteria</taxon>
        <taxon>Pseudomonadati</taxon>
        <taxon>Nitrospirota</taxon>
        <taxon>Nitrospiria</taxon>
        <taxon>Nitrospirales</taxon>
        <taxon>Nitrospiraceae</taxon>
        <taxon>Nitrospira</taxon>
    </lineage>
</organism>
<dbReference type="SMART" id="SM00968">
    <property type="entry name" value="SMC_hinge"/>
    <property type="match status" value="1"/>
</dbReference>
<keyword evidence="5 6" id="KW-0238">DNA-binding</keyword>
<name>A0AA96GE04_9BACT</name>
<comment type="subcellular location">
    <subcellularLocation>
        <location evidence="6">Cytoplasm</location>
    </subcellularLocation>
</comment>
<feature type="coiled-coil region" evidence="6">
    <location>
        <begin position="696"/>
        <end position="779"/>
    </location>
</feature>
<dbReference type="CDD" id="cd03278">
    <property type="entry name" value="ABC_SMC_barmotin"/>
    <property type="match status" value="1"/>
</dbReference>
<dbReference type="InterPro" id="IPR036277">
    <property type="entry name" value="SMC_hinge_sf"/>
</dbReference>
<dbReference type="Gene3D" id="3.40.50.300">
    <property type="entry name" value="P-loop containing nucleotide triphosphate hydrolases"/>
    <property type="match status" value="2"/>
</dbReference>
<dbReference type="SUPFAM" id="SSF52540">
    <property type="entry name" value="P-loop containing nucleoside triphosphate hydrolases"/>
    <property type="match status" value="1"/>
</dbReference>
<dbReference type="Gene3D" id="1.20.1060.20">
    <property type="match status" value="1"/>
</dbReference>
<comment type="similarity">
    <text evidence="6">Belongs to the SMC family.</text>
</comment>
<keyword evidence="10" id="KW-1185">Reference proteome</keyword>
<dbReference type="Gene3D" id="3.30.70.1620">
    <property type="match status" value="1"/>
</dbReference>
<dbReference type="HAMAP" id="MF_01894">
    <property type="entry name" value="Smc_prok"/>
    <property type="match status" value="1"/>
</dbReference>
<dbReference type="GO" id="GO:0006260">
    <property type="term" value="P:DNA replication"/>
    <property type="evidence" value="ECO:0007669"/>
    <property type="project" value="UniProtKB-UniRule"/>
</dbReference>
<keyword evidence="3 6" id="KW-0067">ATP-binding</keyword>
<evidence type="ECO:0000256" key="2">
    <source>
        <dbReference type="ARBA" id="ARBA00022741"/>
    </source>
</evidence>
<dbReference type="PIRSF" id="PIRSF005719">
    <property type="entry name" value="SMC"/>
    <property type="match status" value="1"/>
</dbReference>
<dbReference type="InterPro" id="IPR024704">
    <property type="entry name" value="SMC"/>
</dbReference>
<feature type="domain" description="SMC hinge" evidence="8">
    <location>
        <begin position="531"/>
        <end position="651"/>
    </location>
</feature>
<dbReference type="InterPro" id="IPR003395">
    <property type="entry name" value="RecF/RecN/SMC_N"/>
</dbReference>
<evidence type="ECO:0000256" key="1">
    <source>
        <dbReference type="ARBA" id="ARBA00022490"/>
    </source>
</evidence>
<dbReference type="GO" id="GO:0016887">
    <property type="term" value="F:ATP hydrolysis activity"/>
    <property type="evidence" value="ECO:0007669"/>
    <property type="project" value="InterPro"/>
</dbReference>
<keyword evidence="1 6" id="KW-0963">Cytoplasm</keyword>
<dbReference type="SUPFAM" id="SSF75553">
    <property type="entry name" value="Smc hinge domain"/>
    <property type="match status" value="1"/>
</dbReference>
<feature type="coiled-coil region" evidence="6">
    <location>
        <begin position="176"/>
        <end position="234"/>
    </location>
</feature>
<comment type="subunit">
    <text evidence="6">Homodimer.</text>
</comment>
<comment type="domain">
    <text evidence="6">Contains large globular domains required for ATP hydrolysis at each terminus and a third globular domain forming a flexible hinge near the middle of the molecule. These domains are separated by coiled-coil structures.</text>
</comment>
<evidence type="ECO:0000259" key="8">
    <source>
        <dbReference type="SMART" id="SM00968"/>
    </source>
</evidence>
<dbReference type="NCBIfam" id="TIGR02168">
    <property type="entry name" value="SMC_prok_B"/>
    <property type="match status" value="1"/>
</dbReference>
<evidence type="ECO:0000256" key="3">
    <source>
        <dbReference type="ARBA" id="ARBA00022840"/>
    </source>
</evidence>
<proteinExistence type="inferred from homology"/>
<dbReference type="InterPro" id="IPR027417">
    <property type="entry name" value="P-loop_NTPase"/>
</dbReference>
<comment type="caution">
    <text evidence="6">Lacks conserved residue(s) required for the propagation of feature annotation.</text>
</comment>
<dbReference type="InterPro" id="IPR010935">
    <property type="entry name" value="SMC_hinge"/>
</dbReference>
<dbReference type="RefSeq" id="WP_312741101.1">
    <property type="nucleotide sequence ID" value="NZ_CP116968.1"/>
</dbReference>
<dbReference type="EMBL" id="CP116968">
    <property type="protein sequence ID" value="WNM60414.1"/>
    <property type="molecule type" value="Genomic_DNA"/>
</dbReference>
<dbReference type="Proteomes" id="UP001302494">
    <property type="component" value="Chromosome"/>
</dbReference>
<evidence type="ECO:0000256" key="7">
    <source>
        <dbReference type="SAM" id="MobiDB-lite"/>
    </source>
</evidence>
<dbReference type="Pfam" id="PF02463">
    <property type="entry name" value="SMC_N"/>
    <property type="match status" value="1"/>
</dbReference>
<feature type="coiled-coil region" evidence="6">
    <location>
        <begin position="439"/>
        <end position="501"/>
    </location>
</feature>
<protein>
    <recommendedName>
        <fullName evidence="6">Chromosome partition protein Smc</fullName>
    </recommendedName>
</protein>
<feature type="coiled-coil region" evidence="6">
    <location>
        <begin position="278"/>
        <end position="368"/>
    </location>
</feature>
<reference evidence="9 10" key="1">
    <citation type="submission" date="2023-01" db="EMBL/GenBank/DDBJ databases">
        <title>Cultivation and genomic characterization of new, ubiquitous marine nitrite-oxidizing bacteria from the Nitrospirales.</title>
        <authorList>
            <person name="Mueller A.J."/>
            <person name="Daebeler A."/>
            <person name="Herbold C.W."/>
            <person name="Kirkegaard R.H."/>
            <person name="Daims H."/>
        </authorList>
    </citation>
    <scope>NUCLEOTIDE SEQUENCE [LARGE SCALE GENOMIC DNA]</scope>
    <source>
        <strain evidence="9 10">DK</strain>
    </source>
</reference>
<dbReference type="GO" id="GO:0005694">
    <property type="term" value="C:chromosome"/>
    <property type="evidence" value="ECO:0007669"/>
    <property type="project" value="InterPro"/>
</dbReference>
<evidence type="ECO:0000256" key="6">
    <source>
        <dbReference type="HAMAP-Rule" id="MF_01894"/>
    </source>
</evidence>
<dbReference type="InterPro" id="IPR011890">
    <property type="entry name" value="SMC_prok"/>
</dbReference>
<gene>
    <name evidence="6 9" type="primary">smc</name>
    <name evidence="9" type="ORF">PQG83_11630</name>
</gene>
<sequence>MFLRTLVVSGFKSFAEAKIDFPNGITAVVGPNGTGKSNIVDAILWAMGEQSVKSLRSERMEDVIFNGTEQRKPMGMVEASLIFSEVTSRELEPVSAILEGLDQPTDVMITRRLYREGDSEYYFNKIPCRLKDIRGFLWNARAGARGQSVIEQGNIEQLLSASPQERREFIEGTAGIIRYKKQKAEALRKLQSTENNLLRVRDILGEVRGQLRTLNRQAKQAEEYQAFLREARELEVQLLTHDFRRFYQDQCQFENELQESESQELSCLTEEARLVAEHQTVQLELTSASETLKEAQDRFREIEQQLSHAFTAIQIERNRLDQYEQQHEQVMEERARLNGEGREATGSLEALRERLAQIRCEMEILSVTLEEGEGGIADLAVRRRETAEKVDKGRETILALAVEKTNQENRLRSIAEGQSSMARRIERLAVEYTQSQNDQTTLQAESEALRQESSSLESQLDALRNNQDRLEVNLQSQRETREELDEKILDLQTQAAGAESELRAIQSVFREAIGYGHHGEGDEASIRVACSSIQEALAERMEVPEDVEKAIEAVLGDRLQAWIVQSSQEAELSIAQFKQHEWGRGSFIPLNIPRQGPKGTADWWNIIQHDPEVRGLAINFVQVPDELKPVIEALLGNTVIVRSLSGALHLMTEHSWFQGNGPLLVALGGELVSPSGIISGGSGGEAGGLLRRRREILTLEEKLNSLTVGLEEAKANRKTLLQEIEDVSRQLEEATLSIREMEFHMLTIQKEVSSKEKALPDLLRRLDALQQDRLAEEEEWGQLQVEEVEVQTRLEHLNQTRAHEDEALRQLLDALNTLDQERQDMLQSLNDTRMNFQALKSQWDYEQANVERIEREEEHRNTRIRQIDGQLEHLFLQSRKSQEERLTNESLVEELDIQKEAVAGTLLELQNRHAGCMEEVKRLDGLIGKARETLSHIFKSRVPIEGRLAEVRAKFRAVEETLTMTYEISTDDLKNPPDAGQIAEGLEGSEQASEEKTGQWREQLQSIRKKLERIGPINLAAIEEHAQLEERYQFLLAQEEDLAGSIQSLQEIIQRLNQTTNKLFAETFKELQVKFSEVFSALFAGGRAELILVEDTQEGQESEGPNLEPGVEIVAQPPGKRLKNLNMLSGGEKTMTVMALLFASFLIRPSPFCVLDEVDAPLDETNVVRFGQFLRQMADRSQFIVITHNKRTMETANSLFGVTMEDPGVSKLIAVRLHELEEVS</sequence>
<evidence type="ECO:0000313" key="10">
    <source>
        <dbReference type="Proteomes" id="UP001302494"/>
    </source>
</evidence>
<dbReference type="Pfam" id="PF06470">
    <property type="entry name" value="SMC_hinge"/>
    <property type="match status" value="1"/>
</dbReference>
<feature type="region of interest" description="Disordered" evidence="7">
    <location>
        <begin position="970"/>
        <end position="998"/>
    </location>
</feature>
<dbReference type="KEGG" id="nneo:PQG83_11630"/>
<dbReference type="AlphaFoldDB" id="A0AA96GE04"/>
<accession>A0AA96GE04</accession>
<comment type="function">
    <text evidence="6">Required for chromosome condensation and partitioning.</text>
</comment>
<evidence type="ECO:0000313" key="9">
    <source>
        <dbReference type="EMBL" id="WNM60414.1"/>
    </source>
</evidence>
<dbReference type="GO" id="GO:0007059">
    <property type="term" value="P:chromosome segregation"/>
    <property type="evidence" value="ECO:0007669"/>
    <property type="project" value="UniProtKB-UniRule"/>
</dbReference>